<dbReference type="RefSeq" id="WP_139948781.1">
    <property type="nucleotide sequence ID" value="NZ_CP040899.1"/>
</dbReference>
<dbReference type="Gene3D" id="2.60.40.2180">
    <property type="match status" value="1"/>
</dbReference>
<organism evidence="4 5">
    <name type="scientific">Georgenia wutianyii</name>
    <dbReference type="NCBI Taxonomy" id="2585135"/>
    <lineage>
        <taxon>Bacteria</taxon>
        <taxon>Bacillati</taxon>
        <taxon>Actinomycetota</taxon>
        <taxon>Actinomycetes</taxon>
        <taxon>Micrococcales</taxon>
        <taxon>Bogoriellaceae</taxon>
        <taxon>Georgenia</taxon>
    </lineage>
</organism>
<sequence length="618" mass="64637">MREPVPRTRVAVSVGAVAALGLGLLAAAPAYADASSAQIADSVVIVETLDEGAKVTALAVQYSTELDFGDVLPDPDAFAVTANLVGSTAGNTSNQARTVTHAYLNDAPERSADRTNTAGDWVILELSRYDPNAAVLYYTGVNNQYRLDGAYTVRQTADLVGDDETVPARTTTVVNTAVTRGVVDDFSVEQWEGEGSDFAYRLFQPEAVRDGEDDGTLYPLVLALHGAGESGTDNAAQLLANRLVTSWAEPEAQAEHPAFVLAPQRHPDFQWGNDEGRAALFAMVEHAKETLPVDPERVYITGISMGSIGTWNMLFDDPSPFAAAVTVAYGPGDHPGLADVVDLPIWQFHSEDDGTVPVAGVRQSVVGLERLGVDVVQREWPGNLPLAEATALQTEQWNAARDRGAHHLVTIFPTGTTGTPPDADGPSIPLNGHFSWVPAYNNPVTHDWLMSQVRGATQPVTGETSASFDVTVGIPETGGLAVAVGAGQVDLGMAELDSSLTLLAASGEMPTITVADTRPADPGWSLTAEVSDFRAGPAVLDGRYLGVTPRVLSQAPGQEVTPGAPVAPGDGFTEGTTLATAAPGGGRGTTTVGGELLLHAPTSTVPGDYVAQVTVTVF</sequence>
<feature type="chain" id="PRO_5046012104" description="Esterase Ig-like N-terminal domain-containing protein" evidence="2">
    <location>
        <begin position="33"/>
        <end position="618"/>
    </location>
</feature>
<evidence type="ECO:0000256" key="1">
    <source>
        <dbReference type="ARBA" id="ARBA00022729"/>
    </source>
</evidence>
<evidence type="ECO:0000313" key="5">
    <source>
        <dbReference type="Proteomes" id="UP000313948"/>
    </source>
</evidence>
<dbReference type="PANTHER" id="PTHR43037">
    <property type="entry name" value="UNNAMED PRODUCT-RELATED"/>
    <property type="match status" value="1"/>
</dbReference>
<proteinExistence type="predicted"/>
<evidence type="ECO:0000259" key="3">
    <source>
        <dbReference type="Pfam" id="PF18435"/>
    </source>
</evidence>
<name>A0ABX5VNR9_9MICO</name>
<dbReference type="PANTHER" id="PTHR43037:SF1">
    <property type="entry name" value="BLL1128 PROTEIN"/>
    <property type="match status" value="1"/>
</dbReference>
<dbReference type="EMBL" id="CP040899">
    <property type="protein sequence ID" value="QDB79848.1"/>
    <property type="molecule type" value="Genomic_DNA"/>
</dbReference>
<dbReference type="SUPFAM" id="SSF53474">
    <property type="entry name" value="alpha/beta-Hydrolases"/>
    <property type="match status" value="1"/>
</dbReference>
<reference evidence="4 5" key="1">
    <citation type="submission" date="2019-05" db="EMBL/GenBank/DDBJ databases">
        <title>Georgenia *** sp. nov., and Georgenia *** sp. nov., isolated from the intestinal contents of plateau pika (Ochotona curzoniae) in the Qinghai-Tibet plateau of China.</title>
        <authorList>
            <person name="Tian Z."/>
        </authorList>
    </citation>
    <scope>NUCLEOTIDE SEQUENCE [LARGE SCALE GENOMIC DNA]</scope>
    <source>
        <strain evidence="4 5">Z294</strain>
    </source>
</reference>
<feature type="signal peptide" evidence="2">
    <location>
        <begin position="1"/>
        <end position="32"/>
    </location>
</feature>
<dbReference type="Pfam" id="PF18435">
    <property type="entry name" value="EstA_Ig_like"/>
    <property type="match status" value="1"/>
</dbReference>
<keyword evidence="1 2" id="KW-0732">Signal</keyword>
<keyword evidence="5" id="KW-1185">Reference proteome</keyword>
<dbReference type="InterPro" id="IPR050955">
    <property type="entry name" value="Plant_Biomass_Hydrol_Est"/>
</dbReference>
<dbReference type="InterPro" id="IPR041172">
    <property type="entry name" value="EstA_Ig-like_N"/>
</dbReference>
<dbReference type="Gene3D" id="3.40.50.1820">
    <property type="entry name" value="alpha/beta hydrolase"/>
    <property type="match status" value="1"/>
</dbReference>
<dbReference type="InterPro" id="IPR029058">
    <property type="entry name" value="AB_hydrolase_fold"/>
</dbReference>
<dbReference type="Proteomes" id="UP000313948">
    <property type="component" value="Chromosome"/>
</dbReference>
<protein>
    <recommendedName>
        <fullName evidence="3">Esterase Ig-like N-terminal domain-containing protein</fullName>
    </recommendedName>
</protein>
<gene>
    <name evidence="4" type="ORF">FE251_11040</name>
</gene>
<evidence type="ECO:0000313" key="4">
    <source>
        <dbReference type="EMBL" id="QDB79848.1"/>
    </source>
</evidence>
<evidence type="ECO:0000256" key="2">
    <source>
        <dbReference type="SAM" id="SignalP"/>
    </source>
</evidence>
<feature type="domain" description="Esterase Ig-like N-terminal" evidence="3">
    <location>
        <begin position="44"/>
        <end position="166"/>
    </location>
</feature>
<accession>A0ABX5VNR9</accession>